<dbReference type="GO" id="GO:0004672">
    <property type="term" value="F:protein kinase activity"/>
    <property type="evidence" value="ECO:0007669"/>
    <property type="project" value="InterPro"/>
</dbReference>
<reference evidence="3 4" key="1">
    <citation type="submission" date="2018-06" db="EMBL/GenBank/DDBJ databases">
        <title>Comparative genomics reveals the genomic features of Rhizophagus irregularis, R. cerebriforme, R. diaphanum and Gigaspora rosea, and their symbiotic lifestyle signature.</title>
        <authorList>
            <person name="Morin E."/>
            <person name="San Clemente H."/>
            <person name="Chen E.C.H."/>
            <person name="De La Providencia I."/>
            <person name="Hainaut M."/>
            <person name="Kuo A."/>
            <person name="Kohler A."/>
            <person name="Murat C."/>
            <person name="Tang N."/>
            <person name="Roy S."/>
            <person name="Loubradou J."/>
            <person name="Henrissat B."/>
            <person name="Grigoriev I.V."/>
            <person name="Corradi N."/>
            <person name="Roux C."/>
            <person name="Martin F.M."/>
        </authorList>
    </citation>
    <scope>NUCLEOTIDE SEQUENCE [LARGE SCALE GENOMIC DNA]</scope>
    <source>
        <strain evidence="3 4">DAOM 227022</strain>
    </source>
</reference>
<name>A0A397TEV1_9GLOM</name>
<dbReference type="Gene3D" id="3.30.200.20">
    <property type="entry name" value="Phosphorylase Kinase, domain 1"/>
    <property type="match status" value="1"/>
</dbReference>
<dbReference type="InterPro" id="IPR000719">
    <property type="entry name" value="Prot_kinase_dom"/>
</dbReference>
<feature type="region of interest" description="Disordered" evidence="1">
    <location>
        <begin position="217"/>
        <end position="238"/>
    </location>
</feature>
<gene>
    <name evidence="3" type="ORF">C1645_843422</name>
</gene>
<dbReference type="GO" id="GO:0005524">
    <property type="term" value="F:ATP binding"/>
    <property type="evidence" value="ECO:0007669"/>
    <property type="project" value="InterPro"/>
</dbReference>
<dbReference type="Pfam" id="PF00069">
    <property type="entry name" value="Pkinase"/>
    <property type="match status" value="1"/>
</dbReference>
<dbReference type="Gene3D" id="1.10.510.10">
    <property type="entry name" value="Transferase(Phosphotransferase) domain 1"/>
    <property type="match status" value="1"/>
</dbReference>
<organism evidence="3 4">
    <name type="scientific">Glomus cerebriforme</name>
    <dbReference type="NCBI Taxonomy" id="658196"/>
    <lineage>
        <taxon>Eukaryota</taxon>
        <taxon>Fungi</taxon>
        <taxon>Fungi incertae sedis</taxon>
        <taxon>Mucoromycota</taxon>
        <taxon>Glomeromycotina</taxon>
        <taxon>Glomeromycetes</taxon>
        <taxon>Glomerales</taxon>
        <taxon>Glomeraceae</taxon>
        <taxon>Glomus</taxon>
    </lineage>
</organism>
<evidence type="ECO:0000313" key="3">
    <source>
        <dbReference type="EMBL" id="RIA93414.1"/>
    </source>
</evidence>
<sequence>MTETANQLLTHVVPDCALIPPRHRSSSIPAYPFFPEVVRQWRFFFRSVNGHINNINNISGGPFPVFPTETIRLSVEGDAKTRLYTNVLMPINALIGTQGAAFVWTCNGLLGSPDYILCTNNSTLAKMPVELKTRHNLNLNDHDLWEIYRHADRVPIMEADPGFRFKKRILSQVFGEMACNGLHYGILSNYSDTYFLRRPETEPRTLYVSHVVHPNSVNPSLREKQSSSKQTGSKKKVVASTSRRITTIDGYIGGGSFGQVFSGYYDNQTVAWKTCDAYKKQEEVKTLKHEAHIYSILRECQGYAILHLLYKGYIYGGFLFALALQLIEDSHHIDLTKLTKKEKKIIVNQLKSIHNFGVLHNDISQRNILYEPKSCHYFFIDFGLSEIVDNESPKLHKEERRLKKFLQL</sequence>
<evidence type="ECO:0000313" key="4">
    <source>
        <dbReference type="Proteomes" id="UP000265703"/>
    </source>
</evidence>
<dbReference type="InterPro" id="IPR052396">
    <property type="entry name" value="Meiotic_Drive_Suppr_Kinase"/>
</dbReference>
<dbReference type="Proteomes" id="UP000265703">
    <property type="component" value="Unassembled WGS sequence"/>
</dbReference>
<dbReference type="OrthoDB" id="2156052at2759"/>
<feature type="domain" description="Protein kinase" evidence="2">
    <location>
        <begin position="246"/>
        <end position="408"/>
    </location>
</feature>
<dbReference type="InterPro" id="IPR008266">
    <property type="entry name" value="Tyr_kinase_AS"/>
</dbReference>
<evidence type="ECO:0000259" key="2">
    <source>
        <dbReference type="PROSITE" id="PS50011"/>
    </source>
</evidence>
<dbReference type="SUPFAM" id="SSF56112">
    <property type="entry name" value="Protein kinase-like (PK-like)"/>
    <property type="match status" value="1"/>
</dbReference>
<dbReference type="PANTHER" id="PTHR37171">
    <property type="entry name" value="SERINE/THREONINE-PROTEIN KINASE YRZF-RELATED"/>
    <property type="match status" value="1"/>
</dbReference>
<dbReference type="PROSITE" id="PS00109">
    <property type="entry name" value="PROTEIN_KINASE_TYR"/>
    <property type="match status" value="1"/>
</dbReference>
<dbReference type="InterPro" id="IPR011009">
    <property type="entry name" value="Kinase-like_dom_sf"/>
</dbReference>
<dbReference type="EMBL" id="QKYT01000104">
    <property type="protein sequence ID" value="RIA93414.1"/>
    <property type="molecule type" value="Genomic_DNA"/>
</dbReference>
<dbReference type="AlphaFoldDB" id="A0A397TEV1"/>
<proteinExistence type="predicted"/>
<dbReference type="PANTHER" id="PTHR37171:SF1">
    <property type="entry name" value="SERINE_THREONINE-PROTEIN KINASE YRZF-RELATED"/>
    <property type="match status" value="1"/>
</dbReference>
<protein>
    <recommendedName>
        <fullName evidence="2">Protein kinase domain-containing protein</fullName>
    </recommendedName>
</protein>
<accession>A0A397TEV1</accession>
<evidence type="ECO:0000256" key="1">
    <source>
        <dbReference type="SAM" id="MobiDB-lite"/>
    </source>
</evidence>
<dbReference type="PROSITE" id="PS50011">
    <property type="entry name" value="PROTEIN_KINASE_DOM"/>
    <property type="match status" value="1"/>
</dbReference>
<keyword evidence="4" id="KW-1185">Reference proteome</keyword>
<comment type="caution">
    <text evidence="3">The sequence shown here is derived from an EMBL/GenBank/DDBJ whole genome shotgun (WGS) entry which is preliminary data.</text>
</comment>